<evidence type="ECO:0000313" key="2">
    <source>
        <dbReference type="Proteomes" id="UP001140510"/>
    </source>
</evidence>
<accession>A0A9W9DBR0</accession>
<keyword evidence="2" id="KW-1185">Reference proteome</keyword>
<gene>
    <name evidence="1" type="ORF">N0V91_000392</name>
</gene>
<organism evidence="1 2">
    <name type="scientific">Didymella pomorum</name>
    <dbReference type="NCBI Taxonomy" id="749634"/>
    <lineage>
        <taxon>Eukaryota</taxon>
        <taxon>Fungi</taxon>
        <taxon>Dikarya</taxon>
        <taxon>Ascomycota</taxon>
        <taxon>Pezizomycotina</taxon>
        <taxon>Dothideomycetes</taxon>
        <taxon>Pleosporomycetidae</taxon>
        <taxon>Pleosporales</taxon>
        <taxon>Pleosporineae</taxon>
        <taxon>Didymellaceae</taxon>
        <taxon>Didymella</taxon>
    </lineage>
</organism>
<protein>
    <submittedName>
        <fullName evidence="1">Uncharacterized protein</fullName>
    </submittedName>
</protein>
<proteinExistence type="predicted"/>
<dbReference type="AlphaFoldDB" id="A0A9W9DBR0"/>
<dbReference type="OrthoDB" id="3523319at2759"/>
<dbReference type="EMBL" id="JAPEVA010000002">
    <property type="protein sequence ID" value="KAJ4412631.1"/>
    <property type="molecule type" value="Genomic_DNA"/>
</dbReference>
<name>A0A9W9DBR0_9PLEO</name>
<sequence length="115" mass="12839">MSLKSYSGPSVPDMIRDKTLAENIIKYHNHPTSDSMLDDDNLNMLQRFVESPSKRRQILSDEGIDPDGTLKGKQASLAAYAVWAHGREDMDGGILKEEDVGMLREWFEKGRGGAT</sequence>
<dbReference type="Proteomes" id="UP001140510">
    <property type="component" value="Unassembled WGS sequence"/>
</dbReference>
<evidence type="ECO:0000313" key="1">
    <source>
        <dbReference type="EMBL" id="KAJ4412631.1"/>
    </source>
</evidence>
<reference evidence="1" key="1">
    <citation type="submission" date="2022-10" db="EMBL/GenBank/DDBJ databases">
        <title>Tapping the CABI collections for fungal endophytes: first genome assemblies for Collariella, Neodidymelliopsis, Ascochyta clinopodiicola, Didymella pomorum, Didymosphaeria variabile, Neocosmospora piperis and Neocucurbitaria cava.</title>
        <authorList>
            <person name="Hill R."/>
        </authorList>
    </citation>
    <scope>NUCLEOTIDE SEQUENCE</scope>
    <source>
        <strain evidence="1">IMI 355091</strain>
    </source>
</reference>
<comment type="caution">
    <text evidence="1">The sequence shown here is derived from an EMBL/GenBank/DDBJ whole genome shotgun (WGS) entry which is preliminary data.</text>
</comment>